<sequence>MSDTTATATAKANNVSKSWPQEQNWIKDVLSKSGTELVQLTSNKAVKITKKLIKQNEKGELRNC</sequence>
<dbReference type="Proteomes" id="UP000037069">
    <property type="component" value="Unassembled WGS sequence"/>
</dbReference>
<reference evidence="1 2" key="1">
    <citation type="journal article" date="2015" name="Nat. Commun.">
        <title>Lucilia cuprina genome unlocks parasitic fly biology to underpin future interventions.</title>
        <authorList>
            <person name="Anstead C.A."/>
            <person name="Korhonen P.K."/>
            <person name="Young N.D."/>
            <person name="Hall R.S."/>
            <person name="Jex A.R."/>
            <person name="Murali S.C."/>
            <person name="Hughes D.S."/>
            <person name="Lee S.F."/>
            <person name="Perry T."/>
            <person name="Stroehlein A.J."/>
            <person name="Ansell B.R."/>
            <person name="Breugelmans B."/>
            <person name="Hofmann A."/>
            <person name="Qu J."/>
            <person name="Dugan S."/>
            <person name="Lee S.L."/>
            <person name="Chao H."/>
            <person name="Dinh H."/>
            <person name="Han Y."/>
            <person name="Doddapaneni H.V."/>
            <person name="Worley K.C."/>
            <person name="Muzny D.M."/>
            <person name="Ioannidis P."/>
            <person name="Waterhouse R.M."/>
            <person name="Zdobnov E.M."/>
            <person name="James P.J."/>
            <person name="Bagnall N.H."/>
            <person name="Kotze A.C."/>
            <person name="Gibbs R.A."/>
            <person name="Richards S."/>
            <person name="Batterham P."/>
            <person name="Gasser R.B."/>
        </authorList>
    </citation>
    <scope>NUCLEOTIDE SEQUENCE [LARGE SCALE GENOMIC DNA]</scope>
    <source>
        <strain evidence="1 2">LS</strain>
        <tissue evidence="1">Full body</tissue>
    </source>
</reference>
<dbReference type="OrthoDB" id="6022699at2759"/>
<proteinExistence type="predicted"/>
<comment type="caution">
    <text evidence="1">The sequence shown here is derived from an EMBL/GenBank/DDBJ whole genome shotgun (WGS) entry which is preliminary data.</text>
</comment>
<keyword evidence="2" id="KW-1185">Reference proteome</keyword>
<protein>
    <submittedName>
        <fullName evidence="1">Uncharacterized protein</fullName>
    </submittedName>
</protein>
<dbReference type="EMBL" id="JRES01000305">
    <property type="protein sequence ID" value="KNC32497.1"/>
    <property type="molecule type" value="Genomic_DNA"/>
</dbReference>
<evidence type="ECO:0000313" key="1">
    <source>
        <dbReference type="EMBL" id="KNC32497.1"/>
    </source>
</evidence>
<accession>A0A0L0CJW0</accession>
<name>A0A0L0CJW0_LUCCU</name>
<dbReference type="AlphaFoldDB" id="A0A0L0CJW0"/>
<evidence type="ECO:0000313" key="2">
    <source>
        <dbReference type="Proteomes" id="UP000037069"/>
    </source>
</evidence>
<organism evidence="1 2">
    <name type="scientific">Lucilia cuprina</name>
    <name type="common">Green bottle fly</name>
    <name type="synonym">Australian sheep blowfly</name>
    <dbReference type="NCBI Taxonomy" id="7375"/>
    <lineage>
        <taxon>Eukaryota</taxon>
        <taxon>Metazoa</taxon>
        <taxon>Ecdysozoa</taxon>
        <taxon>Arthropoda</taxon>
        <taxon>Hexapoda</taxon>
        <taxon>Insecta</taxon>
        <taxon>Pterygota</taxon>
        <taxon>Neoptera</taxon>
        <taxon>Endopterygota</taxon>
        <taxon>Diptera</taxon>
        <taxon>Brachycera</taxon>
        <taxon>Muscomorpha</taxon>
        <taxon>Oestroidea</taxon>
        <taxon>Calliphoridae</taxon>
        <taxon>Luciliinae</taxon>
        <taxon>Lucilia</taxon>
    </lineage>
</organism>
<gene>
    <name evidence="1" type="ORF">FF38_00495</name>
</gene>